<dbReference type="FunFam" id="1.20.120.1240:FF:000007">
    <property type="entry name" value="Interferon-induced GTP-binding protein Mx1"/>
    <property type="match status" value="1"/>
</dbReference>
<dbReference type="GO" id="GO:0016185">
    <property type="term" value="P:synaptic vesicle budding from presynaptic endocytic zone membrane"/>
    <property type="evidence" value="ECO:0007669"/>
    <property type="project" value="TreeGrafter"/>
</dbReference>
<feature type="compositionally biased region" description="Basic and acidic residues" evidence="12">
    <location>
        <begin position="1"/>
        <end position="12"/>
    </location>
</feature>
<dbReference type="SMART" id="SM00053">
    <property type="entry name" value="DYNc"/>
    <property type="match status" value="1"/>
</dbReference>
<dbReference type="AlphaFoldDB" id="A0A9W3EUI1"/>
<dbReference type="OrthoDB" id="5061070at2759"/>
<evidence type="ECO:0000256" key="2">
    <source>
        <dbReference type="ARBA" id="ARBA00004556"/>
    </source>
</evidence>
<evidence type="ECO:0000259" key="14">
    <source>
        <dbReference type="PROSITE" id="PS51718"/>
    </source>
</evidence>
<dbReference type="GO" id="GO:0048471">
    <property type="term" value="C:perinuclear region of cytoplasm"/>
    <property type="evidence" value="ECO:0007669"/>
    <property type="project" value="UniProtKB-SubCell"/>
</dbReference>
<dbReference type="GO" id="GO:0051607">
    <property type="term" value="P:defense response to virus"/>
    <property type="evidence" value="ECO:0007669"/>
    <property type="project" value="TreeGrafter"/>
</dbReference>
<dbReference type="GO" id="GO:0005886">
    <property type="term" value="C:plasma membrane"/>
    <property type="evidence" value="ECO:0007669"/>
    <property type="project" value="TreeGrafter"/>
</dbReference>
<dbReference type="SUPFAM" id="SSF52540">
    <property type="entry name" value="P-loop containing nucleoside triphosphate hydrolases"/>
    <property type="match status" value="1"/>
</dbReference>
<feature type="domain" description="Dynamin-type G" evidence="14">
    <location>
        <begin position="67"/>
        <end position="340"/>
    </location>
</feature>
<dbReference type="InterPro" id="IPR003130">
    <property type="entry name" value="GED"/>
</dbReference>
<dbReference type="CTD" id="4599"/>
<dbReference type="InterPro" id="IPR019762">
    <property type="entry name" value="Dynamin_GTPase_CS"/>
</dbReference>
<dbReference type="GO" id="GO:0031623">
    <property type="term" value="P:receptor internalization"/>
    <property type="evidence" value="ECO:0007669"/>
    <property type="project" value="TreeGrafter"/>
</dbReference>
<dbReference type="Gene3D" id="1.20.120.1240">
    <property type="entry name" value="Dynamin, middle domain"/>
    <property type="match status" value="1"/>
</dbReference>
<evidence type="ECO:0000259" key="13">
    <source>
        <dbReference type="PROSITE" id="PS51388"/>
    </source>
</evidence>
<evidence type="ECO:0000256" key="10">
    <source>
        <dbReference type="ARBA" id="ARBA00043055"/>
    </source>
</evidence>
<keyword evidence="6" id="KW-0391">Immunity</keyword>
<dbReference type="RefSeq" id="XP_010956649.1">
    <property type="nucleotide sequence ID" value="XM_010958347.2"/>
</dbReference>
<dbReference type="PRINTS" id="PR00195">
    <property type="entry name" value="DYNAMIN"/>
</dbReference>
<dbReference type="GO" id="GO:0008017">
    <property type="term" value="F:microtubule binding"/>
    <property type="evidence" value="ECO:0007669"/>
    <property type="project" value="TreeGrafter"/>
</dbReference>
<keyword evidence="3" id="KW-0963">Cytoplasm</keyword>
<feature type="compositionally biased region" description="Polar residues" evidence="12">
    <location>
        <begin position="34"/>
        <end position="43"/>
    </location>
</feature>
<dbReference type="Pfam" id="PF00350">
    <property type="entry name" value="Dynamin_N"/>
    <property type="match status" value="1"/>
</dbReference>
<evidence type="ECO:0000313" key="15">
    <source>
        <dbReference type="RefSeq" id="XP_010956649.1"/>
    </source>
</evidence>
<dbReference type="GO" id="GO:0098793">
    <property type="term" value="C:presynapse"/>
    <property type="evidence" value="ECO:0007669"/>
    <property type="project" value="GOC"/>
</dbReference>
<feature type="domain" description="GED" evidence="13">
    <location>
        <begin position="571"/>
        <end position="636"/>
    </location>
</feature>
<sequence length="636" mass="72358">MVYSDSENKEFDSASASSHASLNGNDDMVEKNQETGPENNLYSQYEEKIRPCIDLVDSLRALGVEQDLALPAIAVIGDQSSGKSSVLEALSGVALPRGSGIVTRCPLVLKLKKLVNEDGWRGKVSFRDYEAEISDPLQVEKEVNQAQIAIAGEGVGISHELITLEVSSPNVPDLTLIDLPGITRVAVGNQPHDIEYQIKSLIRKYIQRQETINLVVVPCNVDIATTEALRMAQEVDPDGDRTIGILTKPDLVDKGTEDKVVDVVRNLVFHLKKGYMIVKCRGQQDIQARLSLAKALQREQAFFEDHTHFRDLLEEGRATVPRLAEKLTAELITHICKSLPLLENQIKESHQKISEELQKCGSDIPEDKSGKMFLLIEKIDAFNKEITALIQGEECVGEHKSRLFTRIRSEFSKWSAVIEKHFQKGYDDICKQIQQFENQYRGRELPGFVNYKTFETIIKKQVEILEEPAVDMLHRVTDIVRLAFTNVSETHFNEFFNLHRTAKSKVEDIKLDLENEAEKVIRLHFQMEQIVYCQDKVYRGALQKAREKEAEEEKNKKSKHSISTLTEDPSIAEVVQHLTAYHEEVSNRISSHIPLIIQYFVLRSFGQQLQKGMLQLPQNKDEYDWLLKERRHPPAR</sequence>
<evidence type="ECO:0000256" key="4">
    <source>
        <dbReference type="ARBA" id="ARBA00022588"/>
    </source>
</evidence>
<dbReference type="Gene3D" id="3.40.50.300">
    <property type="entry name" value="P-loop containing nucleotide triphosphate hydrolases"/>
    <property type="match status" value="1"/>
</dbReference>
<dbReference type="InterPro" id="IPR000375">
    <property type="entry name" value="Dynamin_stalk"/>
</dbReference>
<dbReference type="GO" id="GO:0003924">
    <property type="term" value="F:GTPase activity"/>
    <property type="evidence" value="ECO:0007669"/>
    <property type="project" value="InterPro"/>
</dbReference>
<dbReference type="GO" id="GO:0005789">
    <property type="term" value="C:endoplasmic reticulum membrane"/>
    <property type="evidence" value="ECO:0007669"/>
    <property type="project" value="UniProtKB-SubCell"/>
</dbReference>
<dbReference type="CDD" id="cd08771">
    <property type="entry name" value="DLP_1"/>
    <property type="match status" value="1"/>
</dbReference>
<dbReference type="PROSITE" id="PS00410">
    <property type="entry name" value="G_DYNAMIN_1"/>
    <property type="match status" value="1"/>
</dbReference>
<feature type="region of interest" description="Disordered" evidence="12">
    <location>
        <begin position="1"/>
        <end position="43"/>
    </location>
</feature>
<evidence type="ECO:0000256" key="11">
    <source>
        <dbReference type="RuleBase" id="RU003932"/>
    </source>
</evidence>
<dbReference type="KEGG" id="cbai:105071645"/>
<gene>
    <name evidence="15" type="primary">MX1</name>
</gene>
<evidence type="ECO:0000256" key="6">
    <source>
        <dbReference type="ARBA" id="ARBA00022859"/>
    </source>
</evidence>
<organism evidence="15">
    <name type="scientific">Camelus bactrianus</name>
    <name type="common">Bactrian camel</name>
    <dbReference type="NCBI Taxonomy" id="9837"/>
    <lineage>
        <taxon>Eukaryota</taxon>
        <taxon>Metazoa</taxon>
        <taxon>Chordata</taxon>
        <taxon>Craniata</taxon>
        <taxon>Vertebrata</taxon>
        <taxon>Euteleostomi</taxon>
        <taxon>Mammalia</taxon>
        <taxon>Eutheria</taxon>
        <taxon>Laurasiatheria</taxon>
        <taxon>Artiodactyla</taxon>
        <taxon>Tylopoda</taxon>
        <taxon>Camelidae</taxon>
        <taxon>Camelus</taxon>
    </lineage>
</organism>
<dbReference type="PROSITE" id="PS51388">
    <property type="entry name" value="GED"/>
    <property type="match status" value="1"/>
</dbReference>
<comment type="similarity">
    <text evidence="11">Belongs to the TRAFAC class dynamin-like GTPase superfamily. Dynamin/Fzo/YdjA family.</text>
</comment>
<keyword evidence="4" id="KW-0399">Innate immunity</keyword>
<dbReference type="PANTHER" id="PTHR11566">
    <property type="entry name" value="DYNAMIN"/>
    <property type="match status" value="1"/>
</dbReference>
<evidence type="ECO:0000256" key="3">
    <source>
        <dbReference type="ARBA" id="ARBA00022490"/>
    </source>
</evidence>
<dbReference type="GO" id="GO:0005634">
    <property type="term" value="C:nucleus"/>
    <property type="evidence" value="ECO:0007669"/>
    <property type="project" value="TreeGrafter"/>
</dbReference>
<proteinExistence type="inferred from homology"/>
<dbReference type="InterPro" id="IPR001401">
    <property type="entry name" value="Dynamin_GTPase"/>
</dbReference>
<dbReference type="GO" id="GO:0005525">
    <property type="term" value="F:GTP binding"/>
    <property type="evidence" value="ECO:0007669"/>
    <property type="project" value="UniProtKB-KW"/>
</dbReference>
<feature type="compositionally biased region" description="Polar residues" evidence="12">
    <location>
        <begin position="14"/>
        <end position="24"/>
    </location>
</feature>
<dbReference type="InterPro" id="IPR027417">
    <property type="entry name" value="P-loop_NTPase"/>
</dbReference>
<dbReference type="InterPro" id="IPR045063">
    <property type="entry name" value="Dynamin_N"/>
</dbReference>
<evidence type="ECO:0000256" key="8">
    <source>
        <dbReference type="ARBA" id="ARBA00039833"/>
    </source>
</evidence>
<evidence type="ECO:0000256" key="9">
    <source>
        <dbReference type="ARBA" id="ARBA00042029"/>
    </source>
</evidence>
<comment type="subcellular location">
    <subcellularLocation>
        <location evidence="2">Cytoplasm</location>
        <location evidence="2">Perinuclear region</location>
    </subcellularLocation>
    <subcellularLocation>
        <location evidence="1">Endoplasmic reticulum membrane</location>
        <topology evidence="1">Peripheral membrane protein</topology>
        <orientation evidence="1">Cytoplasmic side</orientation>
    </subcellularLocation>
</comment>
<reference evidence="15" key="1">
    <citation type="submission" date="2025-08" db="UniProtKB">
        <authorList>
            <consortium name="RefSeq"/>
        </authorList>
    </citation>
    <scope>IDENTIFICATION</scope>
</reference>
<dbReference type="GO" id="GO:0045087">
    <property type="term" value="P:innate immune response"/>
    <property type="evidence" value="ECO:0007669"/>
    <property type="project" value="UniProtKB-KW"/>
</dbReference>
<dbReference type="Pfam" id="PF02212">
    <property type="entry name" value="GED"/>
    <property type="match status" value="1"/>
</dbReference>
<dbReference type="PROSITE" id="PS51718">
    <property type="entry name" value="G_DYNAMIN_2"/>
    <property type="match status" value="1"/>
</dbReference>
<protein>
    <recommendedName>
        <fullName evidence="8">Interferon-induced GTP-binding protein Mx1</fullName>
    </recommendedName>
    <alternativeName>
        <fullName evidence="10">Myxoma resistance protein 1</fullName>
    </alternativeName>
    <alternativeName>
        <fullName evidence="9">Myxovirus resistance protein 1</fullName>
    </alternativeName>
</protein>
<evidence type="ECO:0000256" key="5">
    <source>
        <dbReference type="ARBA" id="ARBA00022741"/>
    </source>
</evidence>
<dbReference type="InterPro" id="IPR020850">
    <property type="entry name" value="GED_dom"/>
</dbReference>
<keyword evidence="5 11" id="KW-0547">Nucleotide-binding</keyword>
<evidence type="ECO:0000256" key="12">
    <source>
        <dbReference type="SAM" id="MobiDB-lite"/>
    </source>
</evidence>
<evidence type="ECO:0000256" key="7">
    <source>
        <dbReference type="ARBA" id="ARBA00023134"/>
    </source>
</evidence>
<evidence type="ECO:0000256" key="1">
    <source>
        <dbReference type="ARBA" id="ARBA00004397"/>
    </source>
</evidence>
<keyword evidence="7 11" id="KW-0342">GTP-binding</keyword>
<dbReference type="Pfam" id="PF01031">
    <property type="entry name" value="Dynamin_M"/>
    <property type="match status" value="1"/>
</dbReference>
<dbReference type="FunFam" id="3.40.50.300:FF:000621">
    <property type="entry name" value="Interferon-induced GTP-binding protein Mx1"/>
    <property type="match status" value="1"/>
</dbReference>
<feature type="non-terminal residue" evidence="15">
    <location>
        <position position="636"/>
    </location>
</feature>
<dbReference type="InterPro" id="IPR030381">
    <property type="entry name" value="G_DYNAMIN_dom"/>
</dbReference>
<dbReference type="InterPro" id="IPR022812">
    <property type="entry name" value="Dynamin"/>
</dbReference>
<accession>A0A9W3EUI1</accession>
<name>A0A9W3EUI1_CAMBA</name>
<dbReference type="SMART" id="SM00302">
    <property type="entry name" value="GED"/>
    <property type="match status" value="1"/>
</dbReference>
<dbReference type="GO" id="GO:0005874">
    <property type="term" value="C:microtubule"/>
    <property type="evidence" value="ECO:0007669"/>
    <property type="project" value="TreeGrafter"/>
</dbReference>
<dbReference type="PANTHER" id="PTHR11566:SF217">
    <property type="entry name" value="INTERFERON-INDUCED GTP-BINDING PROTEIN MX1"/>
    <property type="match status" value="1"/>
</dbReference>